<dbReference type="InterPro" id="IPR036719">
    <property type="entry name" value="Neuro-gated_channel_TM_sf"/>
</dbReference>
<dbReference type="GO" id="GO:0005230">
    <property type="term" value="F:extracellular ligand-gated monoatomic ion channel activity"/>
    <property type="evidence" value="ECO:0007669"/>
    <property type="project" value="InterPro"/>
</dbReference>
<dbReference type="PRINTS" id="PR00252">
    <property type="entry name" value="NRIONCHANNEL"/>
</dbReference>
<dbReference type="InterPro" id="IPR038050">
    <property type="entry name" value="Neuro_actylchol_rec"/>
</dbReference>
<dbReference type="Proteomes" id="UP000218231">
    <property type="component" value="Unassembled WGS sequence"/>
</dbReference>
<dbReference type="InterPro" id="IPR006029">
    <property type="entry name" value="Neurotrans-gated_channel_TM"/>
</dbReference>
<keyword evidence="6" id="KW-0732">Signal</keyword>
<dbReference type="CDD" id="cd18997">
    <property type="entry name" value="LGIC_ECD_nAChR"/>
    <property type="match status" value="1"/>
</dbReference>
<evidence type="ECO:0000256" key="2">
    <source>
        <dbReference type="ARBA" id="ARBA00022692"/>
    </source>
</evidence>
<evidence type="ECO:0000256" key="1">
    <source>
        <dbReference type="ARBA" id="ARBA00004141"/>
    </source>
</evidence>
<evidence type="ECO:0008006" key="11">
    <source>
        <dbReference type="Google" id="ProtNLM"/>
    </source>
</evidence>
<evidence type="ECO:0000256" key="6">
    <source>
        <dbReference type="SAM" id="SignalP"/>
    </source>
</evidence>
<protein>
    <recommendedName>
        <fullName evidence="11">Neurotransmitter-gated ion-channel ligand-binding domain-containing protein</fullName>
    </recommendedName>
</protein>
<name>A0A2A2LK14_9BILA</name>
<feature type="transmembrane region" description="Helical" evidence="5">
    <location>
        <begin position="232"/>
        <end position="257"/>
    </location>
</feature>
<accession>A0A2A2LK14</accession>
<evidence type="ECO:0000256" key="5">
    <source>
        <dbReference type="SAM" id="Phobius"/>
    </source>
</evidence>
<dbReference type="GO" id="GO:0016020">
    <property type="term" value="C:membrane"/>
    <property type="evidence" value="ECO:0007669"/>
    <property type="project" value="UniProtKB-SubCell"/>
</dbReference>
<feature type="domain" description="Neurotransmitter-gated ion-channel ligand-binding" evidence="7">
    <location>
        <begin position="41"/>
        <end position="120"/>
    </location>
</feature>
<dbReference type="SUPFAM" id="SSF63712">
    <property type="entry name" value="Nicotinic receptor ligand binding domain-like"/>
    <property type="match status" value="1"/>
</dbReference>
<evidence type="ECO:0000313" key="10">
    <source>
        <dbReference type="Proteomes" id="UP000218231"/>
    </source>
</evidence>
<feature type="signal peptide" evidence="6">
    <location>
        <begin position="1"/>
        <end position="21"/>
    </location>
</feature>
<sequence length="481" mass="55667">MKILSTLIMIGVILMAIVVEAQLNCYVEGVGVCKSFCMAQDGKNQIIEVNAWLKYIWYDYRLRWDPKKYDNITSIRFAGGENQIWRPDVLLYNSANEDFDSTFKSNEVVYNSGEVNWIPPEPAMDLSTFIQSGEWDLIKAPAKREETYSSCCPEPYATITFYMYLRRRSIFYLCNIILPSIVIFMMSVMGFCLPPHDMSEKIGYQNTILLSICFFVTVVSELTPPTSESVPLLGMMFSVLTLISALSTCFTILVLNVRFRIAQNFPMLPLFEKVFLNWIPFIMLMRRPNVKFINFQAHVKDLFPVGESFIENCEGDCCPTPNEFYFQSIDSADSLPVMPVKPRPLLKKMYSIPAEHLSLERKVGEGILHKTSSSKKKINPVKHRRSLQFEKYVRRCIEEAEAKKTSAYCEYTLTVVDYYTHIHSKMKYIRSRLQHQRNVITRQEQWKFAALALDRLCMCLFSFFIFSCLLGISLSTPRLLV</sequence>
<feature type="transmembrane region" description="Helical" evidence="5">
    <location>
        <begin position="452"/>
        <end position="474"/>
    </location>
</feature>
<dbReference type="Gene3D" id="2.70.170.10">
    <property type="entry name" value="Neurotransmitter-gated ion-channel ligand-binding domain"/>
    <property type="match status" value="2"/>
</dbReference>
<dbReference type="InterPro" id="IPR006202">
    <property type="entry name" value="Neur_chan_lig-bd"/>
</dbReference>
<comment type="subcellular location">
    <subcellularLocation>
        <location evidence="1">Membrane</location>
        <topology evidence="1">Multi-pass membrane protein</topology>
    </subcellularLocation>
</comment>
<dbReference type="Pfam" id="PF02931">
    <property type="entry name" value="Neur_chan_LBD"/>
    <property type="match status" value="2"/>
</dbReference>
<feature type="chain" id="PRO_5012539267" description="Neurotransmitter-gated ion-channel ligand-binding domain-containing protein" evidence="6">
    <location>
        <begin position="22"/>
        <end position="481"/>
    </location>
</feature>
<dbReference type="Gene3D" id="1.20.58.390">
    <property type="entry name" value="Neurotransmitter-gated ion-channel transmembrane domain"/>
    <property type="match status" value="2"/>
</dbReference>
<organism evidence="9 10">
    <name type="scientific">Diploscapter pachys</name>
    <dbReference type="NCBI Taxonomy" id="2018661"/>
    <lineage>
        <taxon>Eukaryota</taxon>
        <taxon>Metazoa</taxon>
        <taxon>Ecdysozoa</taxon>
        <taxon>Nematoda</taxon>
        <taxon>Chromadorea</taxon>
        <taxon>Rhabditida</taxon>
        <taxon>Rhabditina</taxon>
        <taxon>Rhabditomorpha</taxon>
        <taxon>Rhabditoidea</taxon>
        <taxon>Rhabditidae</taxon>
        <taxon>Diploscapter</taxon>
    </lineage>
</organism>
<dbReference type="SUPFAM" id="SSF90112">
    <property type="entry name" value="Neurotransmitter-gated ion-channel transmembrane pore"/>
    <property type="match status" value="1"/>
</dbReference>
<dbReference type="CDD" id="cd19051">
    <property type="entry name" value="LGIC_TM_cation"/>
    <property type="match status" value="1"/>
</dbReference>
<reference evidence="9 10" key="1">
    <citation type="journal article" date="2017" name="Curr. Biol.">
        <title>Genome architecture and evolution of a unichromosomal asexual nematode.</title>
        <authorList>
            <person name="Fradin H."/>
            <person name="Zegar C."/>
            <person name="Gutwein M."/>
            <person name="Lucas J."/>
            <person name="Kovtun M."/>
            <person name="Corcoran D."/>
            <person name="Baugh L.R."/>
            <person name="Kiontke K."/>
            <person name="Gunsalus K."/>
            <person name="Fitch D.H."/>
            <person name="Piano F."/>
        </authorList>
    </citation>
    <scope>NUCLEOTIDE SEQUENCE [LARGE SCALE GENOMIC DNA]</scope>
    <source>
        <strain evidence="9">PF1309</strain>
    </source>
</reference>
<dbReference type="Pfam" id="PF02932">
    <property type="entry name" value="Neur_chan_memb"/>
    <property type="match status" value="1"/>
</dbReference>
<evidence type="ECO:0000256" key="4">
    <source>
        <dbReference type="ARBA" id="ARBA00023136"/>
    </source>
</evidence>
<comment type="caution">
    <text evidence="9">The sequence shown here is derived from an EMBL/GenBank/DDBJ whole genome shotgun (WGS) entry which is preliminary data.</text>
</comment>
<evidence type="ECO:0000256" key="3">
    <source>
        <dbReference type="ARBA" id="ARBA00022989"/>
    </source>
</evidence>
<feature type="transmembrane region" description="Helical" evidence="5">
    <location>
        <begin position="170"/>
        <end position="193"/>
    </location>
</feature>
<dbReference type="InterPro" id="IPR036734">
    <property type="entry name" value="Neur_chan_lig-bd_sf"/>
</dbReference>
<keyword evidence="10" id="KW-1185">Reference proteome</keyword>
<proteinExistence type="predicted"/>
<feature type="domain" description="Neurotransmitter-gated ion-channel ligand-binding" evidence="7">
    <location>
        <begin position="123"/>
        <end position="168"/>
    </location>
</feature>
<dbReference type="OrthoDB" id="5975154at2759"/>
<dbReference type="STRING" id="2018661.A0A2A2LK14"/>
<evidence type="ECO:0000259" key="8">
    <source>
        <dbReference type="Pfam" id="PF02932"/>
    </source>
</evidence>
<evidence type="ECO:0000259" key="7">
    <source>
        <dbReference type="Pfam" id="PF02931"/>
    </source>
</evidence>
<gene>
    <name evidence="9" type="ORF">WR25_24266</name>
</gene>
<keyword evidence="4 5" id="KW-0472">Membrane</keyword>
<keyword evidence="2 5" id="KW-0812">Transmembrane</keyword>
<evidence type="ECO:0000313" key="9">
    <source>
        <dbReference type="EMBL" id="PAV86544.1"/>
    </source>
</evidence>
<keyword evidence="3 5" id="KW-1133">Transmembrane helix</keyword>
<dbReference type="AlphaFoldDB" id="A0A2A2LK14"/>
<dbReference type="EMBL" id="LIAE01006660">
    <property type="protein sequence ID" value="PAV86544.1"/>
    <property type="molecule type" value="Genomic_DNA"/>
</dbReference>
<dbReference type="GO" id="GO:0004888">
    <property type="term" value="F:transmembrane signaling receptor activity"/>
    <property type="evidence" value="ECO:0007669"/>
    <property type="project" value="InterPro"/>
</dbReference>
<dbReference type="PANTHER" id="PTHR18945">
    <property type="entry name" value="NEUROTRANSMITTER GATED ION CHANNEL"/>
    <property type="match status" value="1"/>
</dbReference>
<feature type="domain" description="Neurotransmitter-gated ion-channel transmembrane" evidence="8">
    <location>
        <begin position="176"/>
        <end position="466"/>
    </location>
</feature>
<dbReference type="InterPro" id="IPR006201">
    <property type="entry name" value="Neur_channel"/>
</dbReference>